<feature type="region of interest" description="Disordered" evidence="5">
    <location>
        <begin position="1"/>
        <end position="23"/>
    </location>
</feature>
<feature type="compositionally biased region" description="Pro residues" evidence="5">
    <location>
        <begin position="1"/>
        <end position="12"/>
    </location>
</feature>
<dbReference type="Pfam" id="PF00005">
    <property type="entry name" value="ABC_tran"/>
    <property type="match status" value="1"/>
</dbReference>
<evidence type="ECO:0000256" key="3">
    <source>
        <dbReference type="ARBA" id="ARBA00022741"/>
    </source>
</evidence>
<keyword evidence="2" id="KW-0813">Transport</keyword>
<dbReference type="AlphaFoldDB" id="A0A6P2BY16"/>
<accession>A0A6P2BY16</accession>
<feature type="compositionally biased region" description="Low complexity" evidence="5">
    <location>
        <begin position="13"/>
        <end position="23"/>
    </location>
</feature>
<evidence type="ECO:0000259" key="6">
    <source>
        <dbReference type="PROSITE" id="PS50893"/>
    </source>
</evidence>
<dbReference type="SMART" id="SM00382">
    <property type="entry name" value="AAA"/>
    <property type="match status" value="1"/>
</dbReference>
<dbReference type="Proteomes" id="UP000460272">
    <property type="component" value="Unassembled WGS sequence"/>
</dbReference>
<sequence length="365" mass="39308">MRASPPAQPEPQPGQRAPAGAAPATPLIETTAAKTPVIDTPVIDTPVIDPPVIETTALTKIYPGDVTALNGLTVSFGRGVTGLIGANGAGKSTLIKILLGLLEPTQGTAKVLGHDCVKDGELIRRLVGYMPEHDCLPPDITATEFVTHMGRMSGLPATAAKERAAESLRHVGLHEERYRQIGTYSTGMKQRVKLAQALVGDPRLLLLDEPTNGLDPAGRNAMLELIERIGQEFAIPIVVASHLLGEIERICDSLVAVEAGRLLRADTMDSFTRASQTLLIEVEEGTAALRDELARRGLQVRPYRRALVVSIAGEHTYDTVRDSVAALGLPLSRLEQRRHQVEEIFRDGEPGQQGQFDEMEAADAR</sequence>
<reference evidence="7 8" key="1">
    <citation type="submission" date="2018-11" db="EMBL/GenBank/DDBJ databases">
        <title>Trebonia kvetii gen.nov., sp.nov., a novel acidophilic actinobacterium, and proposal of the new actinobacterial family Treboniaceae fam. nov.</title>
        <authorList>
            <person name="Rapoport D."/>
            <person name="Sagova-Mareckova M."/>
            <person name="Sedlacek I."/>
            <person name="Provaznik J."/>
            <person name="Kralova S."/>
            <person name="Pavlinic D."/>
            <person name="Benes V."/>
            <person name="Kopecky J."/>
        </authorList>
    </citation>
    <scope>NUCLEOTIDE SEQUENCE [LARGE SCALE GENOMIC DNA]</scope>
    <source>
        <strain evidence="7 8">15Tr583</strain>
    </source>
</reference>
<evidence type="ECO:0000313" key="7">
    <source>
        <dbReference type="EMBL" id="TVZ03085.1"/>
    </source>
</evidence>
<keyword evidence="8" id="KW-1185">Reference proteome</keyword>
<name>A0A6P2BY16_9ACTN</name>
<dbReference type="PANTHER" id="PTHR43335">
    <property type="entry name" value="ABC TRANSPORTER, ATP-BINDING PROTEIN"/>
    <property type="match status" value="1"/>
</dbReference>
<dbReference type="InterPro" id="IPR003439">
    <property type="entry name" value="ABC_transporter-like_ATP-bd"/>
</dbReference>
<proteinExistence type="inferred from homology"/>
<keyword evidence="4 7" id="KW-0067">ATP-binding</keyword>
<dbReference type="OrthoDB" id="9804819at2"/>
<dbReference type="CDD" id="cd03230">
    <property type="entry name" value="ABC_DR_subfamily_A"/>
    <property type="match status" value="1"/>
</dbReference>
<gene>
    <name evidence="7" type="ORF">EAS64_21790</name>
</gene>
<dbReference type="InterPro" id="IPR027417">
    <property type="entry name" value="P-loop_NTPase"/>
</dbReference>
<evidence type="ECO:0000256" key="2">
    <source>
        <dbReference type="ARBA" id="ARBA00022448"/>
    </source>
</evidence>
<feature type="region of interest" description="Disordered" evidence="5">
    <location>
        <begin position="346"/>
        <end position="365"/>
    </location>
</feature>
<dbReference type="EMBL" id="RPFW01000004">
    <property type="protein sequence ID" value="TVZ03085.1"/>
    <property type="molecule type" value="Genomic_DNA"/>
</dbReference>
<evidence type="ECO:0000256" key="1">
    <source>
        <dbReference type="ARBA" id="ARBA00005417"/>
    </source>
</evidence>
<evidence type="ECO:0000256" key="5">
    <source>
        <dbReference type="SAM" id="MobiDB-lite"/>
    </source>
</evidence>
<dbReference type="PANTHER" id="PTHR43335:SF2">
    <property type="entry name" value="ABC TRANSPORTER, ATP-BINDING PROTEIN"/>
    <property type="match status" value="1"/>
</dbReference>
<dbReference type="Gene3D" id="3.40.50.300">
    <property type="entry name" value="P-loop containing nucleotide triphosphate hydrolases"/>
    <property type="match status" value="1"/>
</dbReference>
<evidence type="ECO:0000256" key="4">
    <source>
        <dbReference type="ARBA" id="ARBA00022840"/>
    </source>
</evidence>
<comment type="similarity">
    <text evidence="1">Belongs to the ABC transporter superfamily.</text>
</comment>
<dbReference type="GO" id="GO:0005524">
    <property type="term" value="F:ATP binding"/>
    <property type="evidence" value="ECO:0007669"/>
    <property type="project" value="UniProtKB-KW"/>
</dbReference>
<keyword evidence="3" id="KW-0547">Nucleotide-binding</keyword>
<dbReference type="InterPro" id="IPR003593">
    <property type="entry name" value="AAA+_ATPase"/>
</dbReference>
<dbReference type="GO" id="GO:0016887">
    <property type="term" value="F:ATP hydrolysis activity"/>
    <property type="evidence" value="ECO:0007669"/>
    <property type="project" value="InterPro"/>
</dbReference>
<organism evidence="7 8">
    <name type="scientific">Trebonia kvetii</name>
    <dbReference type="NCBI Taxonomy" id="2480626"/>
    <lineage>
        <taxon>Bacteria</taxon>
        <taxon>Bacillati</taxon>
        <taxon>Actinomycetota</taxon>
        <taxon>Actinomycetes</taxon>
        <taxon>Streptosporangiales</taxon>
        <taxon>Treboniaceae</taxon>
        <taxon>Trebonia</taxon>
    </lineage>
</organism>
<protein>
    <submittedName>
        <fullName evidence="7">ABC transporter ATP-binding protein</fullName>
    </submittedName>
</protein>
<dbReference type="PROSITE" id="PS50893">
    <property type="entry name" value="ABC_TRANSPORTER_2"/>
    <property type="match status" value="1"/>
</dbReference>
<dbReference type="SUPFAM" id="SSF52540">
    <property type="entry name" value="P-loop containing nucleoside triphosphate hydrolases"/>
    <property type="match status" value="1"/>
</dbReference>
<feature type="domain" description="ABC transporter" evidence="6">
    <location>
        <begin position="53"/>
        <end position="284"/>
    </location>
</feature>
<evidence type="ECO:0000313" key="8">
    <source>
        <dbReference type="Proteomes" id="UP000460272"/>
    </source>
</evidence>
<comment type="caution">
    <text evidence="7">The sequence shown here is derived from an EMBL/GenBank/DDBJ whole genome shotgun (WGS) entry which is preliminary data.</text>
</comment>